<proteinExistence type="predicted"/>
<evidence type="ECO:0000313" key="2">
    <source>
        <dbReference type="EMBL" id="CAJ0588873.1"/>
    </source>
</evidence>
<organism evidence="2 3">
    <name type="scientific">Cylicocyclus nassatus</name>
    <name type="common">Nematode worm</name>
    <dbReference type="NCBI Taxonomy" id="53992"/>
    <lineage>
        <taxon>Eukaryota</taxon>
        <taxon>Metazoa</taxon>
        <taxon>Ecdysozoa</taxon>
        <taxon>Nematoda</taxon>
        <taxon>Chromadorea</taxon>
        <taxon>Rhabditida</taxon>
        <taxon>Rhabditina</taxon>
        <taxon>Rhabditomorpha</taxon>
        <taxon>Strongyloidea</taxon>
        <taxon>Strongylidae</taxon>
        <taxon>Cylicocyclus</taxon>
    </lineage>
</organism>
<keyword evidence="1" id="KW-1133">Transmembrane helix</keyword>
<gene>
    <name evidence="2" type="ORF">CYNAS_LOCUS856</name>
</gene>
<keyword evidence="3" id="KW-1185">Reference proteome</keyword>
<keyword evidence="1" id="KW-0472">Membrane</keyword>
<evidence type="ECO:0000313" key="3">
    <source>
        <dbReference type="Proteomes" id="UP001176961"/>
    </source>
</evidence>
<keyword evidence="1" id="KW-0812">Transmembrane</keyword>
<sequence length="78" mass="8981">MIVLSRYELLSIPSFLGGVLYCFSTIHSGLQFLAYLILPQFRKKLRFRGMTEVSRTVQLQVSSSRMYKPTAILLVTHK</sequence>
<name>A0AA36DJQ4_CYLNA</name>
<comment type="caution">
    <text evidence="2">The sequence shown here is derived from an EMBL/GenBank/DDBJ whole genome shotgun (WGS) entry which is preliminary data.</text>
</comment>
<protein>
    <submittedName>
        <fullName evidence="2">Uncharacterized protein</fullName>
    </submittedName>
</protein>
<dbReference type="Proteomes" id="UP001176961">
    <property type="component" value="Unassembled WGS sequence"/>
</dbReference>
<dbReference type="EMBL" id="CATQJL010000001">
    <property type="protein sequence ID" value="CAJ0588873.1"/>
    <property type="molecule type" value="Genomic_DNA"/>
</dbReference>
<dbReference type="AlphaFoldDB" id="A0AA36DJQ4"/>
<feature type="transmembrane region" description="Helical" evidence="1">
    <location>
        <begin position="12"/>
        <end position="38"/>
    </location>
</feature>
<accession>A0AA36DJQ4</accession>
<reference evidence="2" key="1">
    <citation type="submission" date="2023-07" db="EMBL/GenBank/DDBJ databases">
        <authorList>
            <consortium name="CYATHOMIX"/>
        </authorList>
    </citation>
    <scope>NUCLEOTIDE SEQUENCE</scope>
    <source>
        <strain evidence="2">N/A</strain>
    </source>
</reference>
<evidence type="ECO:0000256" key="1">
    <source>
        <dbReference type="SAM" id="Phobius"/>
    </source>
</evidence>